<comment type="cofactor">
    <cofactor evidence="1">
        <name>FAD</name>
        <dbReference type="ChEBI" id="CHEBI:57692"/>
    </cofactor>
</comment>
<dbReference type="STRING" id="573508.A0A1E3BES2"/>
<proteinExistence type="inferred from homology"/>
<organism evidence="6 7">
    <name type="scientific">Aspergillus cristatus</name>
    <name type="common">Chinese Fuzhuan brick tea-fermentation fungus</name>
    <name type="synonym">Eurotium cristatum</name>
    <dbReference type="NCBI Taxonomy" id="573508"/>
    <lineage>
        <taxon>Eukaryota</taxon>
        <taxon>Fungi</taxon>
        <taxon>Dikarya</taxon>
        <taxon>Ascomycota</taxon>
        <taxon>Pezizomycotina</taxon>
        <taxon>Eurotiomycetes</taxon>
        <taxon>Eurotiomycetidae</taxon>
        <taxon>Eurotiales</taxon>
        <taxon>Aspergillaceae</taxon>
        <taxon>Aspergillus</taxon>
        <taxon>Aspergillus subgen. Aspergillus</taxon>
    </lineage>
</organism>
<accession>A0A1E3BES2</accession>
<dbReference type="EMBL" id="JXNT01000004">
    <property type="protein sequence ID" value="ODM19454.1"/>
    <property type="molecule type" value="Genomic_DNA"/>
</dbReference>
<comment type="similarity">
    <text evidence="2">Belongs to the FAD-binding monooxygenase family.</text>
</comment>
<dbReference type="OrthoDB" id="74360at2759"/>
<evidence type="ECO:0000256" key="1">
    <source>
        <dbReference type="ARBA" id="ARBA00001974"/>
    </source>
</evidence>
<dbReference type="SUPFAM" id="SSF51905">
    <property type="entry name" value="FAD/NAD(P)-binding domain"/>
    <property type="match status" value="2"/>
</dbReference>
<sequence>MLRQESLNRRDLVRKQVSGLCMRYSLGELLILLGAISTLDILYFKNVANDYGLMKYMRLNSKVVDARWDEDSRQWNVTIQKTDDPEAVFQDKADILINASGVLKRVVALEGKRVGVLGSGSSAVQIVPNIQPMIGSLECFIRSPVMGYCELRSAFCWEGRHQLPVQRSAKNVFANNPRKYMAYRKKIESELNSRFRFILNGSKEQAEARKAAEADMRRQLAKKPELADLIIPTNFAVGCRRPTPGAGYLEALCEDNVSVVSQSIKEITPKGIMTVDGIEHEFDVIVCATGFDVSWRPSYPTIGRESRNLVKEWAEAPSTYLSITVPHFPNYLIFNGPFGPYGHGSFLPITETLSRHFLMMFHKMSEGVTSFDPKWKPSPTLSSIAGPSCRALHGRLPGSSRERSMARI</sequence>
<dbReference type="PANTHER" id="PTHR42877:SF7">
    <property type="entry name" value="FLAVIN-BINDING MONOOXYGENASE-RELATED"/>
    <property type="match status" value="1"/>
</dbReference>
<evidence type="ECO:0000256" key="4">
    <source>
        <dbReference type="ARBA" id="ARBA00022827"/>
    </source>
</evidence>
<feature type="transmembrane region" description="Helical" evidence="5">
    <location>
        <begin position="21"/>
        <end position="44"/>
    </location>
</feature>
<reference evidence="6 7" key="1">
    <citation type="journal article" date="2016" name="BMC Genomics">
        <title>Comparative genomic and transcriptomic analyses of the Fuzhuan brick tea-fermentation fungus Aspergillus cristatus.</title>
        <authorList>
            <person name="Ge Y."/>
            <person name="Wang Y."/>
            <person name="Liu Y."/>
            <person name="Tan Y."/>
            <person name="Ren X."/>
            <person name="Zhang X."/>
            <person name="Hyde K.D."/>
            <person name="Liu Y."/>
            <person name="Liu Z."/>
        </authorList>
    </citation>
    <scope>NUCLEOTIDE SEQUENCE [LARGE SCALE GENOMIC DNA]</scope>
    <source>
        <strain evidence="6 7">GZAAS20.1005</strain>
    </source>
</reference>
<gene>
    <name evidence="6" type="ORF">SI65_04438</name>
</gene>
<evidence type="ECO:0000313" key="7">
    <source>
        <dbReference type="Proteomes" id="UP000094569"/>
    </source>
</evidence>
<evidence type="ECO:0000313" key="6">
    <source>
        <dbReference type="EMBL" id="ODM19454.1"/>
    </source>
</evidence>
<keyword evidence="5" id="KW-1133">Transmembrane helix</keyword>
<keyword evidence="3" id="KW-0285">Flavoprotein</keyword>
<dbReference type="AlphaFoldDB" id="A0A1E3BES2"/>
<keyword evidence="5" id="KW-0812">Transmembrane</keyword>
<dbReference type="VEuPathDB" id="FungiDB:SI65_04438"/>
<keyword evidence="7" id="KW-1185">Reference proteome</keyword>
<evidence type="ECO:0000256" key="5">
    <source>
        <dbReference type="SAM" id="Phobius"/>
    </source>
</evidence>
<comment type="caution">
    <text evidence="6">The sequence shown here is derived from an EMBL/GenBank/DDBJ whole genome shotgun (WGS) entry which is preliminary data.</text>
</comment>
<dbReference type="PANTHER" id="PTHR42877">
    <property type="entry name" value="L-ORNITHINE N(5)-MONOOXYGENASE-RELATED"/>
    <property type="match status" value="1"/>
</dbReference>
<dbReference type="Gene3D" id="3.50.50.60">
    <property type="entry name" value="FAD/NAD(P)-binding domain"/>
    <property type="match status" value="2"/>
</dbReference>
<dbReference type="InterPro" id="IPR036188">
    <property type="entry name" value="FAD/NAD-bd_sf"/>
</dbReference>
<protein>
    <submittedName>
        <fullName evidence="6">Uncharacterized protein</fullName>
    </submittedName>
</protein>
<keyword evidence="5" id="KW-0472">Membrane</keyword>
<keyword evidence="4" id="KW-0274">FAD</keyword>
<name>A0A1E3BES2_ASPCR</name>
<dbReference type="Proteomes" id="UP000094569">
    <property type="component" value="Unassembled WGS sequence"/>
</dbReference>
<dbReference type="InterPro" id="IPR051209">
    <property type="entry name" value="FAD-bind_Monooxygenase_sf"/>
</dbReference>
<evidence type="ECO:0000256" key="3">
    <source>
        <dbReference type="ARBA" id="ARBA00022630"/>
    </source>
</evidence>
<evidence type="ECO:0000256" key="2">
    <source>
        <dbReference type="ARBA" id="ARBA00010139"/>
    </source>
</evidence>